<dbReference type="SUPFAM" id="SSF81342">
    <property type="entry name" value="Transmembrane di-heme cytochromes"/>
    <property type="match status" value="1"/>
</dbReference>
<feature type="domain" description="Cytochrome b561 bacterial/Ni-hydrogenase" evidence="8">
    <location>
        <begin position="31"/>
        <end position="199"/>
    </location>
</feature>
<dbReference type="Proteomes" id="UP000009036">
    <property type="component" value="Chromosome"/>
</dbReference>
<keyword evidence="2" id="KW-1003">Cell membrane</keyword>
<feature type="transmembrane region" description="Helical" evidence="7">
    <location>
        <begin position="81"/>
        <end position="103"/>
    </location>
</feature>
<feature type="region of interest" description="Disordered" evidence="6">
    <location>
        <begin position="227"/>
        <end position="248"/>
    </location>
</feature>
<protein>
    <submittedName>
        <fullName evidence="9">Cytochrome b/b6 domain-containing protein</fullName>
    </submittedName>
</protein>
<evidence type="ECO:0000256" key="1">
    <source>
        <dbReference type="ARBA" id="ARBA00004651"/>
    </source>
</evidence>
<feature type="transmembrane region" description="Helical" evidence="7">
    <location>
        <begin position="185"/>
        <end position="203"/>
    </location>
</feature>
<proteinExistence type="predicted"/>
<organism evidence="9 10">
    <name type="scientific">Streptomyces auratus AGR0001</name>
    <dbReference type="NCBI Taxonomy" id="1160718"/>
    <lineage>
        <taxon>Bacteria</taxon>
        <taxon>Bacillati</taxon>
        <taxon>Actinomycetota</taxon>
        <taxon>Actinomycetes</taxon>
        <taxon>Kitasatosporales</taxon>
        <taxon>Streptomycetaceae</taxon>
        <taxon>Streptomyces</taxon>
    </lineage>
</organism>
<evidence type="ECO:0000256" key="6">
    <source>
        <dbReference type="SAM" id="MobiDB-lite"/>
    </source>
</evidence>
<evidence type="ECO:0000256" key="2">
    <source>
        <dbReference type="ARBA" id="ARBA00022475"/>
    </source>
</evidence>
<evidence type="ECO:0000256" key="4">
    <source>
        <dbReference type="ARBA" id="ARBA00022989"/>
    </source>
</evidence>
<dbReference type="Pfam" id="PF01292">
    <property type="entry name" value="Ni_hydr_CYTB"/>
    <property type="match status" value="1"/>
</dbReference>
<keyword evidence="5 7" id="KW-0472">Membrane</keyword>
<comment type="subcellular location">
    <subcellularLocation>
        <location evidence="1">Cell membrane</location>
        <topology evidence="1">Multi-pass membrane protein</topology>
    </subcellularLocation>
</comment>
<keyword evidence="10" id="KW-1185">Reference proteome</keyword>
<gene>
    <name evidence="9" type="ORF">SU9_006260</name>
</gene>
<dbReference type="EMBL" id="CP072931">
    <property type="protein sequence ID" value="QTZ91114.1"/>
    <property type="molecule type" value="Genomic_DNA"/>
</dbReference>
<dbReference type="GO" id="GO:0005886">
    <property type="term" value="C:plasma membrane"/>
    <property type="evidence" value="ECO:0007669"/>
    <property type="project" value="UniProtKB-SubCell"/>
</dbReference>
<dbReference type="InterPro" id="IPR011577">
    <property type="entry name" value="Cyt_b561_bac/Ni-Hgenase"/>
</dbReference>
<name>A0A8B1N880_9ACTN</name>
<keyword evidence="4 7" id="KW-1133">Transmembrane helix</keyword>
<reference evidence="9" key="1">
    <citation type="journal article" date="2012" name="J. Bacteriol.">
        <title>Genome Sequence of Streptomyces auratus Strain AGR0001, a Phoslactomycin-Producing Actinomycete.</title>
        <authorList>
            <person name="Han X."/>
            <person name="Li M."/>
            <person name="Ding Z."/>
            <person name="Zhao J."/>
            <person name="Ji K."/>
            <person name="Wen M."/>
            <person name="Lu T."/>
        </authorList>
    </citation>
    <scope>NUCLEOTIDE SEQUENCE</scope>
    <source>
        <strain evidence="9">AGR0001</strain>
    </source>
</reference>
<keyword evidence="3 7" id="KW-0812">Transmembrane</keyword>
<feature type="transmembrane region" description="Helical" evidence="7">
    <location>
        <begin position="135"/>
        <end position="155"/>
    </location>
</feature>
<accession>A0A8B1N880</accession>
<dbReference type="AlphaFoldDB" id="A0A8B1N880"/>
<evidence type="ECO:0000313" key="10">
    <source>
        <dbReference type="Proteomes" id="UP000009036"/>
    </source>
</evidence>
<dbReference type="InterPro" id="IPR016174">
    <property type="entry name" value="Di-haem_cyt_TM"/>
</dbReference>
<evidence type="ECO:0000313" key="9">
    <source>
        <dbReference type="EMBL" id="QTZ91114.1"/>
    </source>
</evidence>
<evidence type="ECO:0000256" key="3">
    <source>
        <dbReference type="ARBA" id="ARBA00022692"/>
    </source>
</evidence>
<evidence type="ECO:0000259" key="8">
    <source>
        <dbReference type="Pfam" id="PF01292"/>
    </source>
</evidence>
<feature type="region of interest" description="Disordered" evidence="6">
    <location>
        <begin position="1"/>
        <end position="27"/>
    </location>
</feature>
<dbReference type="GO" id="GO:0009055">
    <property type="term" value="F:electron transfer activity"/>
    <property type="evidence" value="ECO:0007669"/>
    <property type="project" value="InterPro"/>
</dbReference>
<dbReference type="Gene3D" id="1.20.950.20">
    <property type="entry name" value="Transmembrane di-heme cytochromes, Chain C"/>
    <property type="match status" value="1"/>
</dbReference>
<feature type="transmembrane region" description="Helical" evidence="7">
    <location>
        <begin position="39"/>
        <end position="61"/>
    </location>
</feature>
<dbReference type="GO" id="GO:0022904">
    <property type="term" value="P:respiratory electron transport chain"/>
    <property type="evidence" value="ECO:0007669"/>
    <property type="project" value="InterPro"/>
</dbReference>
<dbReference type="KEGG" id="sauh:SU9_006260"/>
<evidence type="ECO:0000256" key="5">
    <source>
        <dbReference type="ARBA" id="ARBA00023136"/>
    </source>
</evidence>
<sequence>MTSMPGSAGRTDATMPPPPDDPSAARPRVRRFTPAEHRVHQVTAALMAVCVLTAGCLYLPFLAELVGRRALMVTVHEWSGILLPVPVLLGLFSRALRADLTLLNRYGRHDRRWLSAALRRRGGRPAGKFNAGQKLYAAWIAGAVLVMLGTGLLMWSTLPQALGLVRAGTPVPLVWRTGATFVHDWLALAVILVIAGHVGKAYGDPESRRGMRTGSVDAGWARREHPLWRHGDGERDGTRDRERREPRA</sequence>
<reference evidence="9" key="2">
    <citation type="submission" date="2021-04" db="EMBL/GenBank/DDBJ databases">
        <authorList>
            <person name="Wen M.-L."/>
            <person name="Han X.-L."/>
            <person name="Xiong J."/>
        </authorList>
    </citation>
    <scope>NUCLEOTIDE SEQUENCE</scope>
    <source>
        <strain evidence="9">AGR0001</strain>
    </source>
</reference>
<evidence type="ECO:0000256" key="7">
    <source>
        <dbReference type="SAM" id="Phobius"/>
    </source>
</evidence>